<dbReference type="PANTHER" id="PTHR11986">
    <property type="entry name" value="AMINOTRANSFERASE CLASS III"/>
    <property type="match status" value="1"/>
</dbReference>
<evidence type="ECO:0000256" key="5">
    <source>
        <dbReference type="ARBA" id="ARBA00012876"/>
    </source>
</evidence>
<dbReference type="PROSITE" id="PS00600">
    <property type="entry name" value="AA_TRANSFER_CLASS_3"/>
    <property type="match status" value="1"/>
</dbReference>
<dbReference type="EC" id="2.6.1.22" evidence="5"/>
<evidence type="ECO:0000313" key="17">
    <source>
        <dbReference type="EMBL" id="WRP14205.1"/>
    </source>
</evidence>
<dbReference type="InterPro" id="IPR005814">
    <property type="entry name" value="Aminotrans_3"/>
</dbReference>
<evidence type="ECO:0000256" key="16">
    <source>
        <dbReference type="RuleBase" id="RU003560"/>
    </source>
</evidence>
<keyword evidence="7 17" id="KW-0032">Aminotransferase</keyword>
<dbReference type="InterPro" id="IPR004632">
    <property type="entry name" value="4NH2But_aminotransferase_bac"/>
</dbReference>
<dbReference type="NCBIfam" id="TIGR00700">
    <property type="entry name" value="GABAtrnsam"/>
    <property type="match status" value="1"/>
</dbReference>
<reference evidence="18" key="1">
    <citation type="submission" date="2023-12" db="EMBL/GenBank/DDBJ databases">
        <title>Novel isolates from deep terrestrial aquifers shed light on the physiology and ecology of the class Limnochordia.</title>
        <authorList>
            <person name="Karnachuk O.V."/>
            <person name="Lukina A.P."/>
            <person name="Avakyan M.R."/>
            <person name="Kadnikov V."/>
            <person name="Begmatov S."/>
            <person name="Beletsky A.V."/>
            <person name="Mardanov A.V."/>
            <person name="Ravin N.V."/>
        </authorList>
    </citation>
    <scope>NUCLEOTIDE SEQUENCE [LARGE SCALE GENOMIC DNA]</scope>
    <source>
        <strain evidence="18">LN</strain>
    </source>
</reference>
<organism evidence="17 18">
    <name type="scientific">Geochorda subterranea</name>
    <dbReference type="NCBI Taxonomy" id="3109564"/>
    <lineage>
        <taxon>Bacteria</taxon>
        <taxon>Bacillati</taxon>
        <taxon>Bacillota</taxon>
        <taxon>Limnochordia</taxon>
        <taxon>Limnochordales</taxon>
        <taxon>Geochordaceae</taxon>
        <taxon>Geochorda</taxon>
    </lineage>
</organism>
<dbReference type="EC" id="2.6.1.19" evidence="6"/>
<evidence type="ECO:0000256" key="6">
    <source>
        <dbReference type="ARBA" id="ARBA00012912"/>
    </source>
</evidence>
<dbReference type="InterPro" id="IPR015422">
    <property type="entry name" value="PyrdxlP-dep_Trfase_small"/>
</dbReference>
<dbReference type="InterPro" id="IPR050103">
    <property type="entry name" value="Class-III_PLP-dep_AT"/>
</dbReference>
<dbReference type="PANTHER" id="PTHR11986:SF58">
    <property type="entry name" value="LEUCINE_METHIONINE RACEMASE"/>
    <property type="match status" value="1"/>
</dbReference>
<evidence type="ECO:0000256" key="15">
    <source>
        <dbReference type="ARBA" id="ARBA00050054"/>
    </source>
</evidence>
<dbReference type="RefSeq" id="WP_324668508.1">
    <property type="nucleotide sequence ID" value="NZ_CP141614.1"/>
</dbReference>
<keyword evidence="18" id="KW-1185">Reference proteome</keyword>
<proteinExistence type="inferred from homology"/>
<dbReference type="SUPFAM" id="SSF53383">
    <property type="entry name" value="PLP-dependent transferases"/>
    <property type="match status" value="1"/>
</dbReference>
<evidence type="ECO:0000256" key="7">
    <source>
        <dbReference type="ARBA" id="ARBA00022576"/>
    </source>
</evidence>
<dbReference type="PIRSF" id="PIRSF000521">
    <property type="entry name" value="Transaminase_4ab_Lys_Orn"/>
    <property type="match status" value="1"/>
</dbReference>
<evidence type="ECO:0000256" key="9">
    <source>
        <dbReference type="ARBA" id="ARBA00022898"/>
    </source>
</evidence>
<evidence type="ECO:0000256" key="10">
    <source>
        <dbReference type="ARBA" id="ARBA00029760"/>
    </source>
</evidence>
<sequence>MPQYARMKTAIPGPRAQELLALMRRYVPDAMAPAVPTVIARARGALVEDVDGNQFIDFAGGIGVLNVGHAPPEVVQAIVEQAGRFLHTDFTVVPYEPYIRLAQRLAAKAPGSSPKKVAFFNSGAEAVENAVKLARYATGRAGIIALEGAFHGRTYMAMTLTSKAKPYKARFGPFVPEVYRVPAPYCYRCPLGLSYPQCGLACVQALERALVTMVAPEATAAVIVEPVQGEGGFVVPPPEYLQAVRELTARHEILLIADEIQSGFGRTGRFLAIEHFGVEPDIVTVGKSIAAGLPLSGVIARADLYDRLGEGVVGGTFVGNPVACAAGLAVLDQIERQDLVARAERIGAIARRRMEAMMERIPLIGDVRGLGAMVGMELVRDRRTKEPADQETSRILRRCAERGLICIKAGIYGNVIRLLVPLVVEEDQLQEGLEILEQAVLEEAGVRS</sequence>
<comment type="similarity">
    <text evidence="4 16">Belongs to the class-III pyridoxal-phosphate-dependent aminotransferase family.</text>
</comment>
<dbReference type="InterPro" id="IPR015424">
    <property type="entry name" value="PyrdxlP-dep_Trfase"/>
</dbReference>
<comment type="pathway">
    <text evidence="3">Amino-acid degradation; 4-aminobutanoate degradation.</text>
</comment>
<gene>
    <name evidence="17" type="primary">gabT</name>
    <name evidence="17" type="ORF">VLY81_12390</name>
</gene>
<keyword evidence="8 17" id="KW-0808">Transferase</keyword>
<comment type="cofactor">
    <cofactor evidence="2">
        <name>pyridoxal 5'-phosphate</name>
        <dbReference type="ChEBI" id="CHEBI:597326"/>
    </cofactor>
</comment>
<dbReference type="Proteomes" id="UP001333102">
    <property type="component" value="Chromosome"/>
</dbReference>
<evidence type="ECO:0000313" key="18">
    <source>
        <dbReference type="Proteomes" id="UP001333102"/>
    </source>
</evidence>
<evidence type="ECO:0000256" key="3">
    <source>
        <dbReference type="ARBA" id="ARBA00005176"/>
    </source>
</evidence>
<name>A0ABZ1BNQ3_9FIRM</name>
<evidence type="ECO:0000256" key="13">
    <source>
        <dbReference type="ARBA" id="ARBA00031787"/>
    </source>
</evidence>
<dbReference type="InterPro" id="IPR015421">
    <property type="entry name" value="PyrdxlP-dep_Trfase_major"/>
</dbReference>
<evidence type="ECO:0000256" key="2">
    <source>
        <dbReference type="ARBA" id="ARBA00001933"/>
    </source>
</evidence>
<dbReference type="GO" id="GO:0034386">
    <property type="term" value="F:4-aminobutyrate:2-oxoglutarate transaminase activity"/>
    <property type="evidence" value="ECO:0007669"/>
    <property type="project" value="UniProtKB-EC"/>
</dbReference>
<evidence type="ECO:0000256" key="12">
    <source>
        <dbReference type="ARBA" id="ARBA00030857"/>
    </source>
</evidence>
<comment type="catalytic activity">
    <reaction evidence="14">
        <text>4-aminobutanoate + 2-oxoglutarate = succinate semialdehyde + L-glutamate</text>
        <dbReference type="Rhea" id="RHEA:23352"/>
        <dbReference type="ChEBI" id="CHEBI:16810"/>
        <dbReference type="ChEBI" id="CHEBI:29985"/>
        <dbReference type="ChEBI" id="CHEBI:57706"/>
        <dbReference type="ChEBI" id="CHEBI:59888"/>
        <dbReference type="EC" id="2.6.1.19"/>
    </reaction>
</comment>
<comment type="catalytic activity">
    <reaction evidence="1">
        <text>(S)-3-amino-2-methylpropanoate + 2-oxoglutarate = 2-methyl-3-oxopropanoate + L-glutamate</text>
        <dbReference type="Rhea" id="RHEA:13993"/>
        <dbReference type="ChEBI" id="CHEBI:16810"/>
        <dbReference type="ChEBI" id="CHEBI:29985"/>
        <dbReference type="ChEBI" id="CHEBI:57700"/>
        <dbReference type="ChEBI" id="CHEBI:58655"/>
        <dbReference type="EC" id="2.6.1.22"/>
    </reaction>
</comment>
<evidence type="ECO:0000256" key="11">
    <source>
        <dbReference type="ARBA" id="ARBA00030204"/>
    </source>
</evidence>
<dbReference type="EMBL" id="CP141614">
    <property type="protein sequence ID" value="WRP14205.1"/>
    <property type="molecule type" value="Genomic_DNA"/>
</dbReference>
<dbReference type="CDD" id="cd00610">
    <property type="entry name" value="OAT_like"/>
    <property type="match status" value="1"/>
</dbReference>
<dbReference type="Gene3D" id="3.40.640.10">
    <property type="entry name" value="Type I PLP-dependent aspartate aminotransferase-like (Major domain)"/>
    <property type="match status" value="1"/>
</dbReference>
<accession>A0ABZ1BNQ3</accession>
<dbReference type="InterPro" id="IPR049704">
    <property type="entry name" value="Aminotrans_3_PPA_site"/>
</dbReference>
<evidence type="ECO:0000256" key="1">
    <source>
        <dbReference type="ARBA" id="ARBA00001750"/>
    </source>
</evidence>
<keyword evidence="9 16" id="KW-0663">Pyridoxal phosphate</keyword>
<dbReference type="Gene3D" id="3.90.1150.10">
    <property type="entry name" value="Aspartate Aminotransferase, domain 1"/>
    <property type="match status" value="1"/>
</dbReference>
<evidence type="ECO:0000256" key="14">
    <source>
        <dbReference type="ARBA" id="ARBA00048021"/>
    </source>
</evidence>
<evidence type="ECO:0000256" key="4">
    <source>
        <dbReference type="ARBA" id="ARBA00008954"/>
    </source>
</evidence>
<protein>
    <recommendedName>
        <fullName evidence="12">(S)-3-amino-2-methylpropionate transaminase</fullName>
        <ecNumber evidence="6">2.6.1.19</ecNumber>
        <ecNumber evidence="5">2.6.1.22</ecNumber>
    </recommendedName>
    <alternativeName>
        <fullName evidence="13">GABA aminotransferase</fullName>
    </alternativeName>
    <alternativeName>
        <fullName evidence="11">Gamma-amino-N-butyrate transaminase</fullName>
    </alternativeName>
    <alternativeName>
        <fullName evidence="15">Glutamate:succinic semialdehyde transaminase</fullName>
    </alternativeName>
    <alternativeName>
        <fullName evidence="10">L-AIBAT</fullName>
    </alternativeName>
</protein>
<dbReference type="Pfam" id="PF00202">
    <property type="entry name" value="Aminotran_3"/>
    <property type="match status" value="1"/>
</dbReference>
<evidence type="ECO:0000256" key="8">
    <source>
        <dbReference type="ARBA" id="ARBA00022679"/>
    </source>
</evidence>